<dbReference type="AlphaFoldDB" id="A0AAD6TZ78"/>
<evidence type="ECO:0000313" key="1">
    <source>
        <dbReference type="EMBL" id="KAJ7084403.1"/>
    </source>
</evidence>
<evidence type="ECO:0000313" key="2">
    <source>
        <dbReference type="Proteomes" id="UP001222325"/>
    </source>
</evidence>
<sequence length="84" mass="9697">MCQYDTTGIQYACGHYQVTTLDRKHDCGSRYCVKSVNHPRECRSFDCIQHFGPDLNQRTSISTAYCTVCQNAFFNHLPASRSRR</sequence>
<reference evidence="1" key="1">
    <citation type="submission" date="2023-03" db="EMBL/GenBank/DDBJ databases">
        <title>Massive genome expansion in bonnet fungi (Mycena s.s.) driven by repeated elements and novel gene families across ecological guilds.</title>
        <authorList>
            <consortium name="Lawrence Berkeley National Laboratory"/>
            <person name="Harder C.B."/>
            <person name="Miyauchi S."/>
            <person name="Viragh M."/>
            <person name="Kuo A."/>
            <person name="Thoen E."/>
            <person name="Andreopoulos B."/>
            <person name="Lu D."/>
            <person name="Skrede I."/>
            <person name="Drula E."/>
            <person name="Henrissat B."/>
            <person name="Morin E."/>
            <person name="Kohler A."/>
            <person name="Barry K."/>
            <person name="LaButti K."/>
            <person name="Morin E."/>
            <person name="Salamov A."/>
            <person name="Lipzen A."/>
            <person name="Mereny Z."/>
            <person name="Hegedus B."/>
            <person name="Baldrian P."/>
            <person name="Stursova M."/>
            <person name="Weitz H."/>
            <person name="Taylor A."/>
            <person name="Grigoriev I.V."/>
            <person name="Nagy L.G."/>
            <person name="Martin F."/>
            <person name="Kauserud H."/>
        </authorList>
    </citation>
    <scope>NUCLEOTIDE SEQUENCE</scope>
    <source>
        <strain evidence="1">CBHHK173m</strain>
    </source>
</reference>
<name>A0AAD6TZ78_9AGAR</name>
<dbReference type="Proteomes" id="UP001222325">
    <property type="component" value="Unassembled WGS sequence"/>
</dbReference>
<protein>
    <submittedName>
        <fullName evidence="1">Uncharacterized protein</fullName>
    </submittedName>
</protein>
<comment type="caution">
    <text evidence="1">The sequence shown here is derived from an EMBL/GenBank/DDBJ whole genome shotgun (WGS) entry which is preliminary data.</text>
</comment>
<proteinExistence type="predicted"/>
<organism evidence="1 2">
    <name type="scientific">Mycena belliarum</name>
    <dbReference type="NCBI Taxonomy" id="1033014"/>
    <lineage>
        <taxon>Eukaryota</taxon>
        <taxon>Fungi</taxon>
        <taxon>Dikarya</taxon>
        <taxon>Basidiomycota</taxon>
        <taxon>Agaricomycotina</taxon>
        <taxon>Agaricomycetes</taxon>
        <taxon>Agaricomycetidae</taxon>
        <taxon>Agaricales</taxon>
        <taxon>Marasmiineae</taxon>
        <taxon>Mycenaceae</taxon>
        <taxon>Mycena</taxon>
    </lineage>
</organism>
<dbReference type="EMBL" id="JARJCN010000038">
    <property type="protein sequence ID" value="KAJ7084403.1"/>
    <property type="molecule type" value="Genomic_DNA"/>
</dbReference>
<keyword evidence="2" id="KW-1185">Reference proteome</keyword>
<accession>A0AAD6TZ78</accession>
<gene>
    <name evidence="1" type="ORF">B0H15DRAFT_395007</name>
</gene>